<organism evidence="2 3">
    <name type="scientific">Liparis tanakae</name>
    <name type="common">Tanaka's snailfish</name>
    <dbReference type="NCBI Taxonomy" id="230148"/>
    <lineage>
        <taxon>Eukaryota</taxon>
        <taxon>Metazoa</taxon>
        <taxon>Chordata</taxon>
        <taxon>Craniata</taxon>
        <taxon>Vertebrata</taxon>
        <taxon>Euteleostomi</taxon>
        <taxon>Actinopterygii</taxon>
        <taxon>Neopterygii</taxon>
        <taxon>Teleostei</taxon>
        <taxon>Neoteleostei</taxon>
        <taxon>Acanthomorphata</taxon>
        <taxon>Eupercaria</taxon>
        <taxon>Perciformes</taxon>
        <taxon>Cottioidei</taxon>
        <taxon>Cottales</taxon>
        <taxon>Liparidae</taxon>
        <taxon>Liparis</taxon>
    </lineage>
</organism>
<accession>A0A4Z2I3B7</accession>
<evidence type="ECO:0000313" key="3">
    <source>
        <dbReference type="Proteomes" id="UP000314294"/>
    </source>
</evidence>
<evidence type="ECO:0000313" key="2">
    <source>
        <dbReference type="EMBL" id="TNN72477.1"/>
    </source>
</evidence>
<name>A0A4Z2I3B7_9TELE</name>
<reference evidence="2 3" key="1">
    <citation type="submission" date="2019-03" db="EMBL/GenBank/DDBJ databases">
        <title>First draft genome of Liparis tanakae, snailfish: a comprehensive survey of snailfish specific genes.</title>
        <authorList>
            <person name="Kim W."/>
            <person name="Song I."/>
            <person name="Jeong J.-H."/>
            <person name="Kim D."/>
            <person name="Kim S."/>
            <person name="Ryu S."/>
            <person name="Song J.Y."/>
            <person name="Lee S.K."/>
        </authorList>
    </citation>
    <scope>NUCLEOTIDE SEQUENCE [LARGE SCALE GENOMIC DNA]</scope>
    <source>
        <tissue evidence="2">Muscle</tissue>
    </source>
</reference>
<gene>
    <name evidence="2" type="primary">stdh-2</name>
    <name evidence="2" type="ORF">EYF80_017253</name>
</gene>
<dbReference type="OrthoDB" id="5545019at2759"/>
<dbReference type="Proteomes" id="UP000314294">
    <property type="component" value="Unassembled WGS sequence"/>
</dbReference>
<proteinExistence type="predicted"/>
<dbReference type="GO" id="GO:0005783">
    <property type="term" value="C:endoplasmic reticulum"/>
    <property type="evidence" value="ECO:0007669"/>
    <property type="project" value="TreeGrafter"/>
</dbReference>
<comment type="caution">
    <text evidence="2">The sequence shown here is derived from an EMBL/GenBank/DDBJ whole genome shotgun (WGS) entry which is preliminary data.</text>
</comment>
<dbReference type="GO" id="GO:0016491">
    <property type="term" value="F:oxidoreductase activity"/>
    <property type="evidence" value="ECO:0007669"/>
    <property type="project" value="UniProtKB-KW"/>
</dbReference>
<dbReference type="InterPro" id="IPR051019">
    <property type="entry name" value="VLCFA-Steroid_DH"/>
</dbReference>
<dbReference type="EMBL" id="SRLO01000136">
    <property type="protein sequence ID" value="TNN72477.1"/>
    <property type="molecule type" value="Genomic_DNA"/>
</dbReference>
<keyword evidence="1" id="KW-0560">Oxidoreductase</keyword>
<keyword evidence="3" id="KW-1185">Reference proteome</keyword>
<evidence type="ECO:0000256" key="1">
    <source>
        <dbReference type="ARBA" id="ARBA00023002"/>
    </source>
</evidence>
<dbReference type="PANTHER" id="PTHR43899">
    <property type="entry name" value="RH59310P"/>
    <property type="match status" value="1"/>
</dbReference>
<protein>
    <submittedName>
        <fullName evidence="2">Putative steroid dehydrogenase 2</fullName>
    </submittedName>
</protein>
<dbReference type="PANTHER" id="PTHR43899:SF10">
    <property type="entry name" value="20BETA-HYDROXYSTEROID DEHYDROGENASE TYPE 2"/>
    <property type="match status" value="1"/>
</dbReference>
<dbReference type="AlphaFoldDB" id="A0A4Z2I3B7"/>
<sequence length="127" mass="13836">MTWLTALTEITSKQVVTGATAGIGKAYACECVAPFMVSTSMTNHRPVNFFVRSAPGLAREALNTVGHCSYTSGCLSHALQNTALTILLPDWFRMSTFLVRKFRNFAAASQRDVTVCKTKETPGAKEE</sequence>